<feature type="signal peptide" evidence="1">
    <location>
        <begin position="1"/>
        <end position="20"/>
    </location>
</feature>
<name>A0A4U8WHZ4_9FLAO</name>
<proteinExistence type="predicted"/>
<evidence type="ECO:0000259" key="2">
    <source>
        <dbReference type="Pfam" id="PF20009"/>
    </source>
</evidence>
<evidence type="ECO:0000313" key="3">
    <source>
        <dbReference type="EMBL" id="VFB02288.1"/>
    </source>
</evidence>
<evidence type="ECO:0000313" key="4">
    <source>
        <dbReference type="Proteomes" id="UP000290013"/>
    </source>
</evidence>
<protein>
    <recommendedName>
        <fullName evidence="2">GEVED domain-containing protein</fullName>
    </recommendedName>
</protein>
<dbReference type="Gene3D" id="4.10.1080.10">
    <property type="entry name" value="TSP type-3 repeat"/>
    <property type="match status" value="1"/>
</dbReference>
<dbReference type="InterPro" id="IPR045474">
    <property type="entry name" value="GEVED"/>
</dbReference>
<evidence type="ECO:0000256" key="1">
    <source>
        <dbReference type="SAM" id="SignalP"/>
    </source>
</evidence>
<gene>
    <name evidence="3" type="ORF">NCTC12078_00262</name>
</gene>
<feature type="chain" id="PRO_5020781261" description="GEVED domain-containing protein" evidence="1">
    <location>
        <begin position="21"/>
        <end position="1429"/>
    </location>
</feature>
<dbReference type="InterPro" id="IPR028974">
    <property type="entry name" value="TSP_type-3_rpt"/>
</dbReference>
<dbReference type="EMBL" id="LR215974">
    <property type="protein sequence ID" value="VFB02288.1"/>
    <property type="molecule type" value="Genomic_DNA"/>
</dbReference>
<dbReference type="SUPFAM" id="SSF101898">
    <property type="entry name" value="NHL repeat"/>
    <property type="match status" value="1"/>
</dbReference>
<dbReference type="Gene3D" id="2.60.40.2700">
    <property type="match status" value="1"/>
</dbReference>
<accession>A0A4U8WHZ4</accession>
<keyword evidence="1" id="KW-0732">Signal</keyword>
<dbReference type="Pfam" id="PF20009">
    <property type="entry name" value="GEVED"/>
    <property type="match status" value="1"/>
</dbReference>
<dbReference type="KEGG" id="ctai:NCTC12078_00262"/>
<sequence>MKKTILLLFLTLINSLFSQAPTLITSGTYKASGNGALGVPSVSINIPAGKNRLMLITTFTERIHSPVFASNYINAADGSSEDFAIPISVNGIAAQWLSGPWATDFITTSTETIFSTQNTVRYISENMGLPTGNVSVTFPGINLPENAGDEMMVHIAVFENAKAIPSLLNWSNVRNFDTTNFLTLSGTAPAIPVGNTLSNITFFGTGAISQQKLVSFSSGWNNIQSDIVNNTAGNSIFMADMSPNEYDGIGLTTAYSNITSGNPSFTLTRTTTNPSTEVASANLIAILPLARPSVTGTVYIDNNGLTGGINNGGTGGGVWNTANTLYVNAIDNNGNVVATALVSSSGIFTFPEAGNLIEGNNIQFQLSKNQGIVGQPAPAIQLPSGWITVGENSTGVSPFPSDGNNDGIINFIISNVNFSGLRFGVTAANSCTPSATNPDSDGDGIADICDLDDDNDGILDIVECPTVNNKPIFHLFDYTPSNATDPLWLYKQTNGIASAFVCASGTGCNVAPNGELYINANNVTGKVDNLAYDDGRYYTINSAGNLLYSNNIITGNFTNLGSANLGAGYKNLAYDNGFFYHWKRIGTTNGIELYRTTDPVNVPWTFQGTIVGGTYTFGRGAYNYLLKDIAVNDGVFYFMYYGIDVPFDESFNSVRSIVYSNNNPTSVSSGWQDLGTANFGAEVYNIAYGSEDVLTLCDTDGDGIPNHLDLDSDNDGCPDAIEGSAAFTSANLVNSSMPGGNSGATSGTFNQPVTQNLGNTVNTTSTSASYGVPTVAGSGQTIGTAQTANPVLVAGTAGANQTITSGSTPTALTLTGATGIIQWQVSTNNTLFTNISGATNATYAPGVLTATRYYRAIVTSVGGCTAISNTVTVNVVPPYDCTGKIYSLSSVTGEIRVFNTPDSSGVLGTVMNTTPHPTALSPAPNGPNALGYSNATGKFYYVLNQNNGVGNTFVSYDPITNIYQTLAGTTGYIYRGTVTNDGLGYYGLTSSNELKYYDITSNTWTSITDYYVDQNGNDLFTILSTYSGGDIAIDGNGDLWILAGTNSSPTTFLFRAKGPLPKTDLGATPIVLEQIVQQNIGSGSNGIAFNSSGELFITNSANLFKLNTNFTISTIGAVSPSNGGGDLASCAFPLNPYSISDFGDAPDSYGTLLTSNGPRHTPLQYNATNNTSTLMIGSRIDLENDGFPNANSNGDDNDNLNDENSVTMPVLNSTATSYSITVPVVNSTGASVTLRGWIDFNKNGTFEASEAAFVSVPNGSTTASLTWSGLSGLSAGDTYYRIRIAQNNSEITQPTGLAIGGEVEDGKISISGPAVCYRDPVNNGTGSETKMGITLLKRAGNNDPGNWPMVRKSGHIALESNTQGFVVTRIAKADLGNITNPQEGMMVYDTTDKCLKIYSDNAWKCFSTPACPDESPIPPVINPNTPPQT</sequence>
<organism evidence="3 4">
    <name type="scientific">Chryseobacterium taihuense</name>
    <dbReference type="NCBI Taxonomy" id="1141221"/>
    <lineage>
        <taxon>Bacteria</taxon>
        <taxon>Pseudomonadati</taxon>
        <taxon>Bacteroidota</taxon>
        <taxon>Flavobacteriia</taxon>
        <taxon>Flavobacteriales</taxon>
        <taxon>Weeksellaceae</taxon>
        <taxon>Chryseobacterium group</taxon>
        <taxon>Chryseobacterium</taxon>
    </lineage>
</organism>
<reference evidence="3 4" key="1">
    <citation type="submission" date="2019-02" db="EMBL/GenBank/DDBJ databases">
        <authorList>
            <consortium name="Pathogen Informatics"/>
        </authorList>
    </citation>
    <scope>NUCLEOTIDE SEQUENCE [LARGE SCALE GENOMIC DNA]</scope>
    <source>
        <strain evidence="3 4">3012STDY6944375</strain>
    </source>
</reference>
<dbReference type="RefSeq" id="WP_130913159.1">
    <property type="nucleotide sequence ID" value="NZ_LR215974.1"/>
</dbReference>
<feature type="domain" description="GEVED" evidence="2">
    <location>
        <begin position="1234"/>
        <end position="1305"/>
    </location>
</feature>
<dbReference type="Proteomes" id="UP000290013">
    <property type="component" value="Chromosome"/>
</dbReference>
<dbReference type="GO" id="GO:0005509">
    <property type="term" value="F:calcium ion binding"/>
    <property type="evidence" value="ECO:0007669"/>
    <property type="project" value="InterPro"/>
</dbReference>